<dbReference type="InterPro" id="IPR001845">
    <property type="entry name" value="HTH_ArsR_DNA-bd_dom"/>
</dbReference>
<dbReference type="Pfam" id="PF12840">
    <property type="entry name" value="HTH_20"/>
    <property type="match status" value="1"/>
</dbReference>
<dbReference type="Gene3D" id="1.10.10.10">
    <property type="entry name" value="Winged helix-like DNA-binding domain superfamily/Winged helix DNA-binding domain"/>
    <property type="match status" value="1"/>
</dbReference>
<dbReference type="SUPFAM" id="SSF46785">
    <property type="entry name" value="Winged helix' DNA-binding domain"/>
    <property type="match status" value="1"/>
</dbReference>
<dbReference type="RefSeq" id="WP_169064627.1">
    <property type="nucleotide sequence ID" value="NZ_FOWQ01000010.1"/>
</dbReference>
<dbReference type="GO" id="GO:0003700">
    <property type="term" value="F:DNA-binding transcription factor activity"/>
    <property type="evidence" value="ECO:0007669"/>
    <property type="project" value="InterPro"/>
</dbReference>
<evidence type="ECO:0000313" key="3">
    <source>
        <dbReference type="Proteomes" id="UP000198857"/>
    </source>
</evidence>
<dbReference type="InterPro" id="IPR011991">
    <property type="entry name" value="ArsR-like_HTH"/>
</dbReference>
<protein>
    <submittedName>
        <fullName evidence="2">Helix-turn-helix domain-containing protein</fullName>
    </submittedName>
</protein>
<dbReference type="AlphaFoldDB" id="A0A1I5U5L2"/>
<gene>
    <name evidence="2" type="ORF">SAMN05660464_0091</name>
</gene>
<dbReference type="InterPro" id="IPR036388">
    <property type="entry name" value="WH-like_DNA-bd_sf"/>
</dbReference>
<dbReference type="SMART" id="SM00418">
    <property type="entry name" value="HTH_ARSR"/>
    <property type="match status" value="1"/>
</dbReference>
<organism evidence="2 3">
    <name type="scientific">Geodermatophilus dictyosporus</name>
    <dbReference type="NCBI Taxonomy" id="1523247"/>
    <lineage>
        <taxon>Bacteria</taxon>
        <taxon>Bacillati</taxon>
        <taxon>Actinomycetota</taxon>
        <taxon>Actinomycetes</taxon>
        <taxon>Geodermatophilales</taxon>
        <taxon>Geodermatophilaceae</taxon>
        <taxon>Geodermatophilus</taxon>
    </lineage>
</organism>
<evidence type="ECO:0000259" key="1">
    <source>
        <dbReference type="SMART" id="SM00418"/>
    </source>
</evidence>
<dbReference type="InterPro" id="IPR036390">
    <property type="entry name" value="WH_DNA-bd_sf"/>
</dbReference>
<feature type="domain" description="HTH arsR-type" evidence="1">
    <location>
        <begin position="6"/>
        <end position="86"/>
    </location>
</feature>
<keyword evidence="3" id="KW-1185">Reference proteome</keyword>
<dbReference type="Gene3D" id="6.10.140.2180">
    <property type="match status" value="1"/>
</dbReference>
<proteinExistence type="predicted"/>
<accession>A0A1I5U5L2</accession>
<dbReference type="CDD" id="cd00090">
    <property type="entry name" value="HTH_ARSR"/>
    <property type="match status" value="1"/>
</dbReference>
<dbReference type="Proteomes" id="UP000198857">
    <property type="component" value="Unassembled WGS sequence"/>
</dbReference>
<reference evidence="3" key="1">
    <citation type="submission" date="2016-10" db="EMBL/GenBank/DDBJ databases">
        <authorList>
            <person name="Varghese N."/>
            <person name="Submissions S."/>
        </authorList>
    </citation>
    <scope>NUCLEOTIDE SEQUENCE [LARGE SCALE GENOMIC DNA]</scope>
    <source>
        <strain evidence="3">DSM 44208</strain>
    </source>
</reference>
<dbReference type="EMBL" id="FOWQ01000010">
    <property type="protein sequence ID" value="SFP90605.1"/>
    <property type="molecule type" value="Genomic_DNA"/>
</dbReference>
<evidence type="ECO:0000313" key="2">
    <source>
        <dbReference type="EMBL" id="SFP90605.1"/>
    </source>
</evidence>
<sequence>MASADLLLHPVRLRVVQALLGDRALTTGDLHAELPDVPVASLYRHVGVLADAGVLEVVAERRVRGSTERTYRLVPAAASVGPEEAAAMGPEEHRRAFGTFVAALLADFDRWVDGAAAVPGGLDAARDGVGYRMTGLWLDDEEFAALLAELRGVLAGRLAHGPGGSRRRRLVGTVFLPGS</sequence>
<name>A0A1I5U5L2_9ACTN</name>